<feature type="transmembrane region" description="Helical" evidence="2">
    <location>
        <begin position="24"/>
        <end position="46"/>
    </location>
</feature>
<feature type="region of interest" description="Disordered" evidence="1">
    <location>
        <begin position="70"/>
        <end position="89"/>
    </location>
</feature>
<keyword evidence="2" id="KW-0472">Membrane</keyword>
<dbReference type="PANTHER" id="PTHR42305">
    <property type="entry name" value="MEMBRANE PROTEIN RV1733C-RELATED"/>
    <property type="match status" value="1"/>
</dbReference>
<dbReference type="PATRIC" id="fig|518642.10.peg.6763"/>
<keyword evidence="4" id="KW-1185">Reference proteome</keyword>
<proteinExistence type="predicted"/>
<dbReference type="PANTHER" id="PTHR42305:SF1">
    <property type="entry name" value="MEMBRANE PROTEIN RV1733C-RELATED"/>
    <property type="match status" value="1"/>
</dbReference>
<sequence length="200" mass="21868">MRAIVGLWRWRGNPLCRRSDRREAWLALGAMILVVAVAPFAGWLGASAAHSALLDSVRTQNQARQQVWATTESVQNRAPLDSDPESAAHQPDRQHVVAHWAGPDGSSHKDTVTTREHVQPGERFRLWTDAGGMPANRPMSARTASSYAALAGLAAGTGAAGLMEAGRRLAMRQLLRRRYALWDAEWARIGPDWGRTGSNS</sequence>
<dbReference type="InterPro" id="IPR039708">
    <property type="entry name" value="MT1774/Rv1733c-like"/>
</dbReference>
<dbReference type="EMBL" id="LJGW01000018">
    <property type="protein sequence ID" value="OEV14135.1"/>
    <property type="molecule type" value="Genomic_DNA"/>
</dbReference>
<name>A0A1E7LD50_9ACTN</name>
<dbReference type="AlphaFoldDB" id="A0A1E7LD50"/>
<evidence type="ECO:0000256" key="2">
    <source>
        <dbReference type="SAM" id="Phobius"/>
    </source>
</evidence>
<protein>
    <recommendedName>
        <fullName evidence="5">Transmembrane protein</fullName>
    </recommendedName>
</protein>
<keyword evidence="2" id="KW-1133">Transmembrane helix</keyword>
<evidence type="ECO:0000313" key="3">
    <source>
        <dbReference type="EMBL" id="OEV14135.1"/>
    </source>
</evidence>
<gene>
    <name evidence="3" type="ORF">AN218_00575</name>
</gene>
<comment type="caution">
    <text evidence="3">The sequence shown here is derived from an EMBL/GenBank/DDBJ whole genome shotgun (WGS) entry which is preliminary data.</text>
</comment>
<keyword evidence="2" id="KW-0812">Transmembrane</keyword>
<feature type="transmembrane region" description="Helical" evidence="2">
    <location>
        <begin position="144"/>
        <end position="163"/>
    </location>
</feature>
<reference evidence="3 4" key="1">
    <citation type="journal article" date="2016" name="Front. Microbiol.">
        <title>Comparative Genomics Analysis of Streptomyces Species Reveals Their Adaptation to the Marine Environment and Their Diversity at the Genomic Level.</title>
        <authorList>
            <person name="Tian X."/>
            <person name="Zhang Z."/>
            <person name="Yang T."/>
            <person name="Chen M."/>
            <person name="Li J."/>
            <person name="Chen F."/>
            <person name="Yang J."/>
            <person name="Li W."/>
            <person name="Zhang B."/>
            <person name="Zhang Z."/>
            <person name="Wu J."/>
            <person name="Zhang C."/>
            <person name="Long L."/>
            <person name="Xiao J."/>
        </authorList>
    </citation>
    <scope>NUCLEOTIDE SEQUENCE [LARGE SCALE GENOMIC DNA]</scope>
    <source>
        <strain evidence="3 4">SCSIO 10429</strain>
    </source>
</reference>
<dbReference type="Proteomes" id="UP000176005">
    <property type="component" value="Unassembled WGS sequence"/>
</dbReference>
<evidence type="ECO:0000256" key="1">
    <source>
        <dbReference type="SAM" id="MobiDB-lite"/>
    </source>
</evidence>
<accession>A0A1E7LD50</accession>
<dbReference type="RefSeq" id="WP_070014451.1">
    <property type="nucleotide sequence ID" value="NZ_LJGW01000018.1"/>
</dbReference>
<organism evidence="3 4">
    <name type="scientific">Streptomyces nanshensis</name>
    <dbReference type="NCBI Taxonomy" id="518642"/>
    <lineage>
        <taxon>Bacteria</taxon>
        <taxon>Bacillati</taxon>
        <taxon>Actinomycetota</taxon>
        <taxon>Actinomycetes</taxon>
        <taxon>Kitasatosporales</taxon>
        <taxon>Streptomycetaceae</taxon>
        <taxon>Streptomyces</taxon>
    </lineage>
</organism>
<evidence type="ECO:0008006" key="5">
    <source>
        <dbReference type="Google" id="ProtNLM"/>
    </source>
</evidence>
<evidence type="ECO:0000313" key="4">
    <source>
        <dbReference type="Proteomes" id="UP000176005"/>
    </source>
</evidence>